<sequence>MSRVTFEAGRWPLVAELPPPPPPQGVRRRRLRDDGWRVGVSPRERRWLGRQWRPHNHRFCKFSLPGFKLPMPSLCFAGILHRRAASPNSVPPLLHLVWTRLVNLFVCWDEHPPVRPKVSNYFEFLDVRF</sequence>
<accession>A0A427AEK1</accession>
<dbReference type="AlphaFoldDB" id="A0A427AEK1"/>
<reference evidence="1 2" key="1">
    <citation type="journal article" date="2014" name="Agronomy (Basel)">
        <title>A Draft Genome Sequence for Ensete ventricosum, the Drought-Tolerant Tree Against Hunger.</title>
        <authorList>
            <person name="Harrison J."/>
            <person name="Moore K.A."/>
            <person name="Paszkiewicz K."/>
            <person name="Jones T."/>
            <person name="Grant M."/>
            <person name="Ambacheew D."/>
            <person name="Muzemil S."/>
            <person name="Studholme D.J."/>
        </authorList>
    </citation>
    <scope>NUCLEOTIDE SEQUENCE [LARGE SCALE GENOMIC DNA]</scope>
</reference>
<gene>
    <name evidence="1" type="ORF">B296_00012582</name>
</gene>
<protein>
    <submittedName>
        <fullName evidence="1">Uncharacterized protein</fullName>
    </submittedName>
</protein>
<evidence type="ECO:0000313" key="1">
    <source>
        <dbReference type="EMBL" id="RRT74581.1"/>
    </source>
</evidence>
<dbReference type="Proteomes" id="UP000287651">
    <property type="component" value="Unassembled WGS sequence"/>
</dbReference>
<comment type="caution">
    <text evidence="1">The sequence shown here is derived from an EMBL/GenBank/DDBJ whole genome shotgun (WGS) entry which is preliminary data.</text>
</comment>
<dbReference type="EMBL" id="AMZH03002734">
    <property type="protein sequence ID" value="RRT74581.1"/>
    <property type="molecule type" value="Genomic_DNA"/>
</dbReference>
<organism evidence="1 2">
    <name type="scientific">Ensete ventricosum</name>
    <name type="common">Abyssinian banana</name>
    <name type="synonym">Musa ensete</name>
    <dbReference type="NCBI Taxonomy" id="4639"/>
    <lineage>
        <taxon>Eukaryota</taxon>
        <taxon>Viridiplantae</taxon>
        <taxon>Streptophyta</taxon>
        <taxon>Embryophyta</taxon>
        <taxon>Tracheophyta</taxon>
        <taxon>Spermatophyta</taxon>
        <taxon>Magnoliopsida</taxon>
        <taxon>Liliopsida</taxon>
        <taxon>Zingiberales</taxon>
        <taxon>Musaceae</taxon>
        <taxon>Ensete</taxon>
    </lineage>
</organism>
<name>A0A427AEK1_ENSVE</name>
<evidence type="ECO:0000313" key="2">
    <source>
        <dbReference type="Proteomes" id="UP000287651"/>
    </source>
</evidence>
<proteinExistence type="predicted"/>